<dbReference type="GO" id="GO:0098982">
    <property type="term" value="C:GABA-ergic synapse"/>
    <property type="evidence" value="ECO:0007669"/>
    <property type="project" value="TreeGrafter"/>
</dbReference>
<dbReference type="GO" id="GO:0048788">
    <property type="term" value="C:cytoskeleton of presynaptic active zone"/>
    <property type="evidence" value="ECO:0007669"/>
    <property type="project" value="TreeGrafter"/>
</dbReference>
<accession>A0A4W5R9N7</accession>
<evidence type="ECO:0000256" key="1">
    <source>
        <dbReference type="ARBA" id="ARBA00022723"/>
    </source>
</evidence>
<dbReference type="Ensembl" id="ENSHHUT00000085594.1">
    <property type="protein sequence ID" value="ENSHHUP00000082975.1"/>
    <property type="gene ID" value="ENSHHUG00000048190.1"/>
</dbReference>
<proteinExistence type="predicted"/>
<dbReference type="GO" id="GO:0008270">
    <property type="term" value="F:zinc ion binding"/>
    <property type="evidence" value="ECO:0007669"/>
    <property type="project" value="UniProtKB-KW"/>
</dbReference>
<keyword evidence="3" id="KW-0863">Zinc-finger</keyword>
<dbReference type="GeneTree" id="ENSGT00620000087961"/>
<keyword evidence="6" id="KW-0966">Cell projection</keyword>
<keyword evidence="5" id="KW-0770">Synapse</keyword>
<evidence type="ECO:0000256" key="2">
    <source>
        <dbReference type="ARBA" id="ARBA00022737"/>
    </source>
</evidence>
<evidence type="ECO:0000256" key="8">
    <source>
        <dbReference type="SAM" id="MobiDB-lite"/>
    </source>
</evidence>
<dbReference type="PANTHER" id="PTHR14113:SF6">
    <property type="entry name" value="PROTEIN PICCOLO"/>
    <property type="match status" value="1"/>
</dbReference>
<dbReference type="InterPro" id="IPR011011">
    <property type="entry name" value="Znf_FYVE_PHD"/>
</dbReference>
<keyword evidence="1" id="KW-0479">Metal-binding</keyword>
<dbReference type="InterPro" id="IPR013083">
    <property type="entry name" value="Znf_RING/FYVE/PHD"/>
</dbReference>
<evidence type="ECO:0000256" key="4">
    <source>
        <dbReference type="ARBA" id="ARBA00022833"/>
    </source>
</evidence>
<feature type="domain" description="Zinc finger piccolo-type" evidence="9">
    <location>
        <begin position="7"/>
        <end position="63"/>
    </location>
</feature>
<feature type="compositionally biased region" description="Polar residues" evidence="8">
    <location>
        <begin position="95"/>
        <end position="112"/>
    </location>
</feature>
<evidence type="ECO:0000313" key="10">
    <source>
        <dbReference type="Ensembl" id="ENSHHUP00000082975.1"/>
    </source>
</evidence>
<dbReference type="AlphaFoldDB" id="A0A4W5R9N7"/>
<evidence type="ECO:0000256" key="6">
    <source>
        <dbReference type="ARBA" id="ARBA00023273"/>
    </source>
</evidence>
<sequence>MAGAKPLCPVCNTTGLNLHSKEPPNHNTCTQCKTVVCSLCGFSPPDSGGKEWLCLTCQMQRALGGSDPPGTPEMKPQPSPNKASISPAPQKKDTSTQGSIQKNPVTSATQPP</sequence>
<dbReference type="GO" id="GO:0098978">
    <property type="term" value="C:glutamatergic synapse"/>
    <property type="evidence" value="ECO:0007669"/>
    <property type="project" value="TreeGrafter"/>
</dbReference>
<dbReference type="InterPro" id="IPR052098">
    <property type="entry name" value="Presynaptic_Scaffold_Bsn/Pclo"/>
</dbReference>
<evidence type="ECO:0000259" key="9">
    <source>
        <dbReference type="Pfam" id="PF05715"/>
    </source>
</evidence>
<organism evidence="10 11">
    <name type="scientific">Hucho hucho</name>
    <name type="common">huchen</name>
    <dbReference type="NCBI Taxonomy" id="62062"/>
    <lineage>
        <taxon>Eukaryota</taxon>
        <taxon>Metazoa</taxon>
        <taxon>Chordata</taxon>
        <taxon>Craniata</taxon>
        <taxon>Vertebrata</taxon>
        <taxon>Euteleostomi</taxon>
        <taxon>Actinopterygii</taxon>
        <taxon>Neopterygii</taxon>
        <taxon>Teleostei</taxon>
        <taxon>Protacanthopterygii</taxon>
        <taxon>Salmoniformes</taxon>
        <taxon>Salmonidae</taxon>
        <taxon>Salmoninae</taxon>
        <taxon>Hucho</taxon>
    </lineage>
</organism>
<evidence type="ECO:0000256" key="5">
    <source>
        <dbReference type="ARBA" id="ARBA00023018"/>
    </source>
</evidence>
<dbReference type="PANTHER" id="PTHR14113">
    <property type="entry name" value="PICCOLO/BASSOON"/>
    <property type="match status" value="1"/>
</dbReference>
<evidence type="ECO:0000313" key="11">
    <source>
        <dbReference type="Proteomes" id="UP000314982"/>
    </source>
</evidence>
<reference evidence="10" key="2">
    <citation type="submission" date="2025-08" db="UniProtKB">
        <authorList>
            <consortium name="Ensembl"/>
        </authorList>
    </citation>
    <scope>IDENTIFICATION</scope>
</reference>
<comment type="subcellular location">
    <subcellularLocation>
        <location evidence="7">Presynaptic active zone</location>
    </subcellularLocation>
</comment>
<protein>
    <recommendedName>
        <fullName evidence="9">Zinc finger piccolo-type domain-containing protein</fullName>
    </recommendedName>
</protein>
<feature type="compositionally biased region" description="Pro residues" evidence="8">
    <location>
        <begin position="69"/>
        <end position="79"/>
    </location>
</feature>
<feature type="region of interest" description="Disordered" evidence="8">
    <location>
        <begin position="63"/>
        <end position="112"/>
    </location>
</feature>
<dbReference type="GO" id="GO:0030424">
    <property type="term" value="C:axon"/>
    <property type="evidence" value="ECO:0007669"/>
    <property type="project" value="TreeGrafter"/>
</dbReference>
<evidence type="ECO:0000256" key="7">
    <source>
        <dbReference type="ARBA" id="ARBA00034101"/>
    </source>
</evidence>
<evidence type="ECO:0000256" key="3">
    <source>
        <dbReference type="ARBA" id="ARBA00022771"/>
    </source>
</evidence>
<keyword evidence="2" id="KW-0677">Repeat</keyword>
<dbReference type="Pfam" id="PF05715">
    <property type="entry name" value="zf-piccolo"/>
    <property type="match status" value="1"/>
</dbReference>
<dbReference type="GO" id="GO:1904071">
    <property type="term" value="P:presynaptic active zone assembly"/>
    <property type="evidence" value="ECO:0007669"/>
    <property type="project" value="TreeGrafter"/>
</dbReference>
<name>A0A4W5R9N7_9TELE</name>
<dbReference type="GO" id="GO:0035418">
    <property type="term" value="P:protein localization to synapse"/>
    <property type="evidence" value="ECO:0007669"/>
    <property type="project" value="TreeGrafter"/>
</dbReference>
<dbReference type="Gene3D" id="3.30.40.10">
    <property type="entry name" value="Zinc/RING finger domain, C3HC4 (zinc finger)"/>
    <property type="match status" value="1"/>
</dbReference>
<dbReference type="InterPro" id="IPR008899">
    <property type="entry name" value="Znf_piccolo"/>
</dbReference>
<dbReference type="STRING" id="62062.ENSHHUP00000082975"/>
<keyword evidence="11" id="KW-1185">Reference proteome</keyword>
<dbReference type="GO" id="GO:0098882">
    <property type="term" value="F:structural constituent of presynaptic active zone"/>
    <property type="evidence" value="ECO:0007669"/>
    <property type="project" value="TreeGrafter"/>
</dbReference>
<dbReference type="Proteomes" id="UP000314982">
    <property type="component" value="Unassembled WGS sequence"/>
</dbReference>
<dbReference type="SUPFAM" id="SSF57903">
    <property type="entry name" value="FYVE/PHD zinc finger"/>
    <property type="match status" value="1"/>
</dbReference>
<keyword evidence="4" id="KW-0862">Zinc</keyword>
<reference evidence="10" key="3">
    <citation type="submission" date="2025-09" db="UniProtKB">
        <authorList>
            <consortium name="Ensembl"/>
        </authorList>
    </citation>
    <scope>IDENTIFICATION</scope>
</reference>
<reference evidence="11" key="1">
    <citation type="submission" date="2018-06" db="EMBL/GenBank/DDBJ databases">
        <title>Genome assembly of Danube salmon.</title>
        <authorList>
            <person name="Macqueen D.J."/>
            <person name="Gundappa M.K."/>
        </authorList>
    </citation>
    <scope>NUCLEOTIDE SEQUENCE [LARGE SCALE GENOMIC DNA]</scope>
</reference>